<dbReference type="GO" id="GO:0003723">
    <property type="term" value="F:RNA binding"/>
    <property type="evidence" value="ECO:0007669"/>
    <property type="project" value="InterPro"/>
</dbReference>
<evidence type="ECO:0000313" key="9">
    <source>
        <dbReference type="Proteomes" id="UP000177480"/>
    </source>
</evidence>
<dbReference type="SUPFAM" id="SSF55120">
    <property type="entry name" value="Pseudouridine synthase"/>
    <property type="match status" value="1"/>
</dbReference>
<comment type="catalytic activity">
    <reaction evidence="1 5">
        <text>uridine(55) in tRNA = pseudouridine(55) in tRNA</text>
        <dbReference type="Rhea" id="RHEA:42532"/>
        <dbReference type="Rhea" id="RHEA-COMP:10101"/>
        <dbReference type="Rhea" id="RHEA-COMP:10102"/>
        <dbReference type="ChEBI" id="CHEBI:65314"/>
        <dbReference type="ChEBI" id="CHEBI:65315"/>
        <dbReference type="EC" id="5.4.99.25"/>
    </reaction>
</comment>
<dbReference type="AlphaFoldDB" id="A0A1G2G2Y0"/>
<dbReference type="HAMAP" id="MF_01080">
    <property type="entry name" value="TruB_bact"/>
    <property type="match status" value="1"/>
</dbReference>
<dbReference type="InterPro" id="IPR032819">
    <property type="entry name" value="TruB_C"/>
</dbReference>
<dbReference type="Pfam" id="PF16198">
    <property type="entry name" value="TruB_C_2"/>
    <property type="match status" value="1"/>
</dbReference>
<dbReference type="EC" id="5.4.99.25" evidence="5"/>
<organism evidence="8 9">
    <name type="scientific">Candidatus Ryanbacteria bacterium RIFCSPHIGHO2_01_FULL_45_22</name>
    <dbReference type="NCBI Taxonomy" id="1802114"/>
    <lineage>
        <taxon>Bacteria</taxon>
        <taxon>Candidatus Ryaniibacteriota</taxon>
    </lineage>
</organism>
<evidence type="ECO:0000256" key="1">
    <source>
        <dbReference type="ARBA" id="ARBA00000385"/>
    </source>
</evidence>
<evidence type="ECO:0000259" key="7">
    <source>
        <dbReference type="Pfam" id="PF16198"/>
    </source>
</evidence>
<comment type="caution">
    <text evidence="8">The sequence shown here is derived from an EMBL/GenBank/DDBJ whole genome shotgun (WGS) entry which is preliminary data.</text>
</comment>
<dbReference type="NCBIfam" id="TIGR00431">
    <property type="entry name" value="TruB"/>
    <property type="match status" value="1"/>
</dbReference>
<gene>
    <name evidence="5" type="primary">truB</name>
    <name evidence="8" type="ORF">A2719_04190</name>
</gene>
<evidence type="ECO:0000256" key="4">
    <source>
        <dbReference type="ARBA" id="ARBA00023235"/>
    </source>
</evidence>
<dbReference type="InterPro" id="IPR014780">
    <property type="entry name" value="tRNA_psdUridine_synth_TruB"/>
</dbReference>
<dbReference type="GO" id="GO:0160148">
    <property type="term" value="F:tRNA pseudouridine(55) synthase activity"/>
    <property type="evidence" value="ECO:0007669"/>
    <property type="project" value="UniProtKB-EC"/>
</dbReference>
<dbReference type="Proteomes" id="UP000177480">
    <property type="component" value="Unassembled WGS sequence"/>
</dbReference>
<feature type="active site" description="Nucleophile" evidence="5">
    <location>
        <position position="38"/>
    </location>
</feature>
<dbReference type="PANTHER" id="PTHR13767:SF2">
    <property type="entry name" value="PSEUDOURIDYLATE SYNTHASE TRUB1"/>
    <property type="match status" value="1"/>
</dbReference>
<dbReference type="EMBL" id="MHNK01000001">
    <property type="protein sequence ID" value="OGZ44619.1"/>
    <property type="molecule type" value="Genomic_DNA"/>
</dbReference>
<keyword evidence="4 5" id="KW-0413">Isomerase</keyword>
<feature type="domain" description="tRNA pseudouridylate synthase B C-terminal" evidence="7">
    <location>
        <begin position="173"/>
        <end position="212"/>
    </location>
</feature>
<comment type="similarity">
    <text evidence="2 5">Belongs to the pseudouridine synthase TruB family. Type 1 subfamily.</text>
</comment>
<dbReference type="InterPro" id="IPR020103">
    <property type="entry name" value="PsdUridine_synth_cat_dom_sf"/>
</dbReference>
<name>A0A1G2G2Y0_9BACT</name>
<evidence type="ECO:0000256" key="3">
    <source>
        <dbReference type="ARBA" id="ARBA00022694"/>
    </source>
</evidence>
<sequence length="217" mass="23796">MLKIFAIYKPKGLTSNAVLNRLRRAAHTKKIGHAGTLDPLAEGVLVVGVGREATKQLAKEVAKEKEYHASLTLGISSTTDDEEGEKTIHADYDIPTSKDIEKILDQFTGNILQTPPSYSAIKINGQEAYKRVRKGEKVLMKPREVMIKSIFLECYDWPHVTLKVVTGPGVYIRSLARDIGTVLGTGAYLSGLVRTRVGSWTSKNALSLAEAEAKCIE</sequence>
<evidence type="ECO:0000256" key="2">
    <source>
        <dbReference type="ARBA" id="ARBA00005642"/>
    </source>
</evidence>
<evidence type="ECO:0000259" key="6">
    <source>
        <dbReference type="Pfam" id="PF01509"/>
    </source>
</evidence>
<accession>A0A1G2G2Y0</accession>
<comment type="function">
    <text evidence="5">Responsible for synthesis of pseudouridine from uracil-55 in the psi GC loop of transfer RNAs.</text>
</comment>
<dbReference type="CDD" id="cd02573">
    <property type="entry name" value="PseudoU_synth_EcTruB"/>
    <property type="match status" value="1"/>
</dbReference>
<evidence type="ECO:0000256" key="5">
    <source>
        <dbReference type="HAMAP-Rule" id="MF_01080"/>
    </source>
</evidence>
<reference evidence="8 9" key="1">
    <citation type="journal article" date="2016" name="Nat. Commun.">
        <title>Thousands of microbial genomes shed light on interconnected biogeochemical processes in an aquifer system.</title>
        <authorList>
            <person name="Anantharaman K."/>
            <person name="Brown C.T."/>
            <person name="Hug L.A."/>
            <person name="Sharon I."/>
            <person name="Castelle C.J."/>
            <person name="Probst A.J."/>
            <person name="Thomas B.C."/>
            <person name="Singh A."/>
            <person name="Wilkins M.J."/>
            <person name="Karaoz U."/>
            <person name="Brodie E.L."/>
            <person name="Williams K.H."/>
            <person name="Hubbard S.S."/>
            <person name="Banfield J.F."/>
        </authorList>
    </citation>
    <scope>NUCLEOTIDE SEQUENCE [LARGE SCALE GENOMIC DNA]</scope>
</reference>
<dbReference type="GO" id="GO:1990481">
    <property type="term" value="P:mRNA pseudouridine synthesis"/>
    <property type="evidence" value="ECO:0007669"/>
    <property type="project" value="TreeGrafter"/>
</dbReference>
<dbReference type="Pfam" id="PF01509">
    <property type="entry name" value="TruB_N"/>
    <property type="match status" value="1"/>
</dbReference>
<dbReference type="PANTHER" id="PTHR13767">
    <property type="entry name" value="TRNA-PSEUDOURIDINE SYNTHASE"/>
    <property type="match status" value="1"/>
</dbReference>
<keyword evidence="3 5" id="KW-0819">tRNA processing</keyword>
<dbReference type="Gene3D" id="3.30.2350.10">
    <property type="entry name" value="Pseudouridine synthase"/>
    <property type="match status" value="1"/>
</dbReference>
<feature type="domain" description="Pseudouridine synthase II N-terminal" evidence="6">
    <location>
        <begin position="23"/>
        <end position="172"/>
    </location>
</feature>
<dbReference type="GO" id="GO:0031119">
    <property type="term" value="P:tRNA pseudouridine synthesis"/>
    <property type="evidence" value="ECO:0007669"/>
    <property type="project" value="UniProtKB-UniRule"/>
</dbReference>
<dbReference type="STRING" id="1802114.A2719_04190"/>
<evidence type="ECO:0000313" key="8">
    <source>
        <dbReference type="EMBL" id="OGZ44619.1"/>
    </source>
</evidence>
<protein>
    <recommendedName>
        <fullName evidence="5">tRNA pseudouridine synthase B</fullName>
        <ecNumber evidence="5">5.4.99.25</ecNumber>
    </recommendedName>
    <alternativeName>
        <fullName evidence="5">tRNA pseudouridine(55) synthase</fullName>
        <shortName evidence="5">Psi55 synthase</shortName>
    </alternativeName>
    <alternativeName>
        <fullName evidence="5">tRNA pseudouridylate synthase</fullName>
    </alternativeName>
    <alternativeName>
        <fullName evidence="5">tRNA-uridine isomerase</fullName>
    </alternativeName>
</protein>
<dbReference type="InterPro" id="IPR002501">
    <property type="entry name" value="PsdUridine_synth_N"/>
</dbReference>
<proteinExistence type="inferred from homology"/>